<keyword evidence="8 9" id="KW-0413">Isomerase</keyword>
<dbReference type="InterPro" id="IPR035990">
    <property type="entry name" value="TIM_sf"/>
</dbReference>
<dbReference type="Proteomes" id="UP000248311">
    <property type="component" value="Unassembled WGS sequence"/>
</dbReference>
<dbReference type="EMBL" id="QJTE01000001">
    <property type="protein sequence ID" value="PYE85867.1"/>
    <property type="molecule type" value="Genomic_DNA"/>
</dbReference>
<gene>
    <name evidence="9" type="primary">tpiA</name>
    <name evidence="11" type="ORF">DFP88_101541</name>
</gene>
<dbReference type="PANTHER" id="PTHR21139:SF42">
    <property type="entry name" value="TRIOSEPHOSPHATE ISOMERASE"/>
    <property type="match status" value="1"/>
</dbReference>
<dbReference type="InterPro" id="IPR013785">
    <property type="entry name" value="Aldolase_TIM"/>
</dbReference>
<dbReference type="EC" id="5.3.1.1" evidence="9 10"/>
<feature type="binding site" evidence="9">
    <location>
        <position position="209"/>
    </location>
    <ligand>
        <name>substrate</name>
    </ligand>
</feature>
<comment type="subcellular location">
    <subcellularLocation>
        <location evidence="9 10">Cytoplasm</location>
    </subcellularLocation>
</comment>
<evidence type="ECO:0000256" key="3">
    <source>
        <dbReference type="ARBA" id="ARBA00004939"/>
    </source>
</evidence>
<evidence type="ECO:0000256" key="5">
    <source>
        <dbReference type="ARBA" id="ARBA00022432"/>
    </source>
</evidence>
<dbReference type="Pfam" id="PF00121">
    <property type="entry name" value="TIM"/>
    <property type="match status" value="1"/>
</dbReference>
<dbReference type="UniPathway" id="UPA00109">
    <property type="reaction ID" value="UER00189"/>
</dbReference>
<dbReference type="InterPro" id="IPR020861">
    <property type="entry name" value="Triosephosphate_isomerase_AS"/>
</dbReference>
<evidence type="ECO:0000313" key="11">
    <source>
        <dbReference type="EMBL" id="PYE85867.1"/>
    </source>
</evidence>
<evidence type="ECO:0000256" key="2">
    <source>
        <dbReference type="ARBA" id="ARBA00004680"/>
    </source>
</evidence>
<comment type="pathway">
    <text evidence="9 10">Carbohydrate biosynthesis; gluconeogenesis.</text>
</comment>
<organism evidence="11 12">
    <name type="scientific">Pseudoroseicyclus aestuarii</name>
    <dbReference type="NCBI Taxonomy" id="1795041"/>
    <lineage>
        <taxon>Bacteria</taxon>
        <taxon>Pseudomonadati</taxon>
        <taxon>Pseudomonadota</taxon>
        <taxon>Alphaproteobacteria</taxon>
        <taxon>Rhodobacterales</taxon>
        <taxon>Paracoccaceae</taxon>
        <taxon>Pseudoroseicyclus</taxon>
    </lineage>
</organism>
<dbReference type="GO" id="GO:0019563">
    <property type="term" value="P:glycerol catabolic process"/>
    <property type="evidence" value="ECO:0007669"/>
    <property type="project" value="TreeGrafter"/>
</dbReference>
<dbReference type="GO" id="GO:0006094">
    <property type="term" value="P:gluconeogenesis"/>
    <property type="evidence" value="ECO:0007669"/>
    <property type="project" value="UniProtKB-UniRule"/>
</dbReference>
<evidence type="ECO:0000256" key="8">
    <source>
        <dbReference type="ARBA" id="ARBA00023235"/>
    </source>
</evidence>
<comment type="subunit">
    <text evidence="9 10">Homodimer.</text>
</comment>
<feature type="binding site" evidence="9">
    <location>
        <begin position="9"/>
        <end position="11"/>
    </location>
    <ligand>
        <name>substrate</name>
    </ligand>
</feature>
<reference evidence="11 12" key="1">
    <citation type="submission" date="2018-06" db="EMBL/GenBank/DDBJ databases">
        <title>Genomic Encyclopedia of Type Strains, Phase III (KMG-III): the genomes of soil and plant-associated and newly described type strains.</title>
        <authorList>
            <person name="Whitman W."/>
        </authorList>
    </citation>
    <scope>NUCLEOTIDE SEQUENCE [LARGE SCALE GENOMIC DNA]</scope>
    <source>
        <strain evidence="11 12">CECT 9025</strain>
    </source>
</reference>
<dbReference type="Gene3D" id="3.20.20.70">
    <property type="entry name" value="Aldolase class I"/>
    <property type="match status" value="1"/>
</dbReference>
<dbReference type="GO" id="GO:0006096">
    <property type="term" value="P:glycolytic process"/>
    <property type="evidence" value="ECO:0007669"/>
    <property type="project" value="UniProtKB-UniRule"/>
</dbReference>
<dbReference type="UniPathway" id="UPA00138"/>
<evidence type="ECO:0000256" key="9">
    <source>
        <dbReference type="HAMAP-Rule" id="MF_00147"/>
    </source>
</evidence>
<dbReference type="CDD" id="cd00311">
    <property type="entry name" value="TIM"/>
    <property type="match status" value="1"/>
</dbReference>
<evidence type="ECO:0000256" key="7">
    <source>
        <dbReference type="ARBA" id="ARBA00023152"/>
    </source>
</evidence>
<comment type="catalytic activity">
    <reaction evidence="1">
        <text>L-erythrulose 1-phosphate = D-erythrulose 4-phosphate</text>
        <dbReference type="Rhea" id="RHEA:49588"/>
        <dbReference type="ChEBI" id="CHEBI:58002"/>
        <dbReference type="ChEBI" id="CHEBI:90796"/>
        <dbReference type="EC" id="5.3.1.33"/>
    </reaction>
</comment>
<dbReference type="PANTHER" id="PTHR21139">
    <property type="entry name" value="TRIOSEPHOSPHATE ISOMERASE"/>
    <property type="match status" value="1"/>
</dbReference>
<evidence type="ECO:0000313" key="12">
    <source>
        <dbReference type="Proteomes" id="UP000248311"/>
    </source>
</evidence>
<dbReference type="InterPro" id="IPR022896">
    <property type="entry name" value="TrioseP_Isoase_bac/euk"/>
</dbReference>
<dbReference type="PROSITE" id="PS51440">
    <property type="entry name" value="TIM_2"/>
    <property type="match status" value="1"/>
</dbReference>
<dbReference type="GO" id="GO:0005829">
    <property type="term" value="C:cytosol"/>
    <property type="evidence" value="ECO:0007669"/>
    <property type="project" value="TreeGrafter"/>
</dbReference>
<sequence length="251" mass="25532">MRQRLAVANWKMNGHLADVAQARAIADGAKDMTGADVLICPPATLIAEVARALEGTAALVGAQDCHAAAGGAHTGDLSAAMLREAGATHVILGHSERRAAYGESDAQVRAKAEGAWAAGLVTVLCVGEDEAVRDAGEAEAFVTAQVEGSVPDGAGPHNTVFAYEPVWAVGTGRSADAETIERMHGAIRRALLRRLGDAAEAIPLLYGGSVKAANAEALFALPQVDGALVGGASLKAEDFCPIIAALAAAPR</sequence>
<name>A0A318T1K8_9RHOB</name>
<dbReference type="SUPFAM" id="SSF51351">
    <property type="entry name" value="Triosephosphate isomerase (TIM)"/>
    <property type="match status" value="1"/>
</dbReference>
<keyword evidence="6 9" id="KW-0963">Cytoplasm</keyword>
<evidence type="ECO:0000256" key="4">
    <source>
        <dbReference type="ARBA" id="ARBA00007422"/>
    </source>
</evidence>
<feature type="binding site" evidence="9">
    <location>
        <begin position="230"/>
        <end position="231"/>
    </location>
    <ligand>
        <name>substrate</name>
    </ligand>
</feature>
<dbReference type="GO" id="GO:0046166">
    <property type="term" value="P:glyceraldehyde-3-phosphate biosynthetic process"/>
    <property type="evidence" value="ECO:0007669"/>
    <property type="project" value="TreeGrafter"/>
</dbReference>
<feature type="active site" description="Proton acceptor" evidence="9">
    <location>
        <position position="164"/>
    </location>
</feature>
<keyword evidence="12" id="KW-1185">Reference proteome</keyword>
<feature type="binding site" evidence="9">
    <location>
        <position position="170"/>
    </location>
    <ligand>
        <name>substrate</name>
    </ligand>
</feature>
<dbReference type="HAMAP" id="MF_00147_B">
    <property type="entry name" value="TIM_B"/>
    <property type="match status" value="1"/>
</dbReference>
<keyword evidence="5 9" id="KW-0312">Gluconeogenesis</keyword>
<comment type="pathway">
    <text evidence="2 9 10">Carbohydrate degradation; glycolysis; D-glyceraldehyde 3-phosphate from glycerone phosphate: step 1/1.</text>
</comment>
<proteinExistence type="inferred from homology"/>
<evidence type="ECO:0000256" key="1">
    <source>
        <dbReference type="ARBA" id="ARBA00000148"/>
    </source>
</evidence>
<dbReference type="PROSITE" id="PS00171">
    <property type="entry name" value="TIM_1"/>
    <property type="match status" value="1"/>
</dbReference>
<dbReference type="AlphaFoldDB" id="A0A318T1K8"/>
<comment type="similarity">
    <text evidence="4 9 10">Belongs to the triosephosphate isomerase family.</text>
</comment>
<keyword evidence="7 9" id="KW-0324">Glycolysis</keyword>
<dbReference type="RefSeq" id="WP_110812879.1">
    <property type="nucleotide sequence ID" value="NZ_QJTE01000001.1"/>
</dbReference>
<comment type="catalytic activity">
    <reaction evidence="9 10">
        <text>D-glyceraldehyde 3-phosphate = dihydroxyacetone phosphate</text>
        <dbReference type="Rhea" id="RHEA:18585"/>
        <dbReference type="ChEBI" id="CHEBI:57642"/>
        <dbReference type="ChEBI" id="CHEBI:59776"/>
        <dbReference type="EC" id="5.3.1.1"/>
    </reaction>
</comment>
<dbReference type="OrthoDB" id="9809429at2"/>
<accession>A0A318T1K8</accession>
<evidence type="ECO:0000256" key="6">
    <source>
        <dbReference type="ARBA" id="ARBA00022490"/>
    </source>
</evidence>
<comment type="function">
    <text evidence="9">Involved in the gluconeogenesis. Catalyzes stereospecifically the conversion of dihydroxyacetone phosphate (DHAP) to D-glyceraldehyde-3-phosphate (G3P).</text>
</comment>
<comment type="caution">
    <text evidence="11">The sequence shown here is derived from an EMBL/GenBank/DDBJ whole genome shotgun (WGS) entry which is preliminary data.</text>
</comment>
<protein>
    <recommendedName>
        <fullName evidence="9 10">Triosephosphate isomerase</fullName>
        <shortName evidence="9">TIM</shortName>
        <shortName evidence="9">TPI</shortName>
        <ecNumber evidence="9 10">5.3.1.1</ecNumber>
    </recommendedName>
    <alternativeName>
        <fullName evidence="9">Triose-phosphate isomerase</fullName>
    </alternativeName>
</protein>
<dbReference type="UniPathway" id="UPA01066"/>
<dbReference type="GO" id="GO:0004807">
    <property type="term" value="F:triose-phosphate isomerase activity"/>
    <property type="evidence" value="ECO:0007669"/>
    <property type="project" value="UniProtKB-UniRule"/>
</dbReference>
<evidence type="ECO:0000256" key="10">
    <source>
        <dbReference type="RuleBase" id="RU363013"/>
    </source>
</evidence>
<dbReference type="NCBIfam" id="TIGR00419">
    <property type="entry name" value="tim"/>
    <property type="match status" value="1"/>
</dbReference>
<feature type="active site" description="Electrophile" evidence="9">
    <location>
        <position position="94"/>
    </location>
</feature>
<dbReference type="InterPro" id="IPR000652">
    <property type="entry name" value="Triosephosphate_isomerase"/>
</dbReference>
<comment type="pathway">
    <text evidence="3">Carbohydrate metabolism; erythritol degradation.</text>
</comment>
<dbReference type="FunFam" id="3.20.20.70:FF:000016">
    <property type="entry name" value="Triosephosphate isomerase"/>
    <property type="match status" value="1"/>
</dbReference>